<feature type="compositionally biased region" description="Basic and acidic residues" evidence="1">
    <location>
        <begin position="123"/>
        <end position="141"/>
    </location>
</feature>
<evidence type="ECO:0000313" key="3">
    <source>
        <dbReference type="Proteomes" id="UP000600026"/>
    </source>
</evidence>
<dbReference type="EMBL" id="BNEE01000006">
    <property type="protein sequence ID" value="GHI85230.1"/>
    <property type="molecule type" value="Genomic_DNA"/>
</dbReference>
<dbReference type="SUPFAM" id="SSF50346">
    <property type="entry name" value="PRC-barrel domain"/>
    <property type="match status" value="1"/>
</dbReference>
<proteinExistence type="predicted"/>
<sequence length="149" mass="16192">MITQEQLSELAGFGASTERGLHIGAVEYVLVDDTTGRPEWVRIVDRASGLGGVFIPLRHAELIGERLVVPYPVALIEEAPCAAVECGSVLSVAQEAQLFRHYGLRDPRDEVNAENGAGWAPMDRAEAIREGTEGREDEVTRLRRVPSGA</sequence>
<comment type="caution">
    <text evidence="2">The sequence shown here is derived from an EMBL/GenBank/DDBJ whole genome shotgun (WGS) entry which is preliminary data.</text>
</comment>
<keyword evidence="3" id="KW-1185">Reference proteome</keyword>
<evidence type="ECO:0000313" key="2">
    <source>
        <dbReference type="EMBL" id="GHI85230.1"/>
    </source>
</evidence>
<name>A0A919GVS9_9ACTN</name>
<dbReference type="Proteomes" id="UP000600026">
    <property type="component" value="Unassembled WGS sequence"/>
</dbReference>
<organism evidence="2 3">
    <name type="scientific">Streptomyces xanthophaeus</name>
    <dbReference type="NCBI Taxonomy" id="67385"/>
    <lineage>
        <taxon>Bacteria</taxon>
        <taxon>Bacillati</taxon>
        <taxon>Actinomycetota</taxon>
        <taxon>Actinomycetes</taxon>
        <taxon>Kitasatosporales</taxon>
        <taxon>Streptomycetaceae</taxon>
        <taxon>Streptomyces</taxon>
    </lineage>
</organism>
<protein>
    <recommendedName>
        <fullName evidence="4">PRC-barrel domain-containing protein</fullName>
    </recommendedName>
</protein>
<dbReference type="OrthoDB" id="3712018at2"/>
<dbReference type="RefSeq" id="WP_051858961.1">
    <property type="nucleotide sequence ID" value="NZ_BNEE01000006.1"/>
</dbReference>
<feature type="region of interest" description="Disordered" evidence="1">
    <location>
        <begin position="122"/>
        <end position="149"/>
    </location>
</feature>
<gene>
    <name evidence="2" type="ORF">Sxan_25940</name>
</gene>
<dbReference type="InterPro" id="IPR011033">
    <property type="entry name" value="PRC_barrel-like_sf"/>
</dbReference>
<accession>A0A919GVS9</accession>
<evidence type="ECO:0000256" key="1">
    <source>
        <dbReference type="SAM" id="MobiDB-lite"/>
    </source>
</evidence>
<reference evidence="2" key="1">
    <citation type="submission" date="2020-09" db="EMBL/GenBank/DDBJ databases">
        <title>Whole genome shotgun sequence of Streptomyces xanthophaeus NBRC 12829.</title>
        <authorList>
            <person name="Komaki H."/>
            <person name="Tamura T."/>
        </authorList>
    </citation>
    <scope>NUCLEOTIDE SEQUENCE</scope>
    <source>
        <strain evidence="2">NBRC 12829</strain>
    </source>
</reference>
<evidence type="ECO:0008006" key="4">
    <source>
        <dbReference type="Google" id="ProtNLM"/>
    </source>
</evidence>
<dbReference type="AlphaFoldDB" id="A0A919GVS9"/>